<gene>
    <name evidence="2" type="ORF">Aru02nite_70910</name>
</gene>
<evidence type="ECO:0000313" key="2">
    <source>
        <dbReference type="EMBL" id="GID16202.1"/>
    </source>
</evidence>
<sequence length="81" mass="8642">MPASPDTSTVTAAPDRARAYASRTAPVSAARPTSTGLTTEPDIPRTPEFPDPISPGLTMTCRYHDRQPAGVTHRTGKEPPR</sequence>
<dbReference type="AlphaFoldDB" id="A0A8J3JD09"/>
<keyword evidence="3" id="KW-1185">Reference proteome</keyword>
<evidence type="ECO:0000256" key="1">
    <source>
        <dbReference type="SAM" id="MobiDB-lite"/>
    </source>
</evidence>
<dbReference type="EMBL" id="BOMB01000054">
    <property type="protein sequence ID" value="GID16202.1"/>
    <property type="molecule type" value="Genomic_DNA"/>
</dbReference>
<organism evidence="2 3">
    <name type="scientific">Actinocatenispora rupis</name>
    <dbReference type="NCBI Taxonomy" id="519421"/>
    <lineage>
        <taxon>Bacteria</taxon>
        <taxon>Bacillati</taxon>
        <taxon>Actinomycetota</taxon>
        <taxon>Actinomycetes</taxon>
        <taxon>Micromonosporales</taxon>
        <taxon>Micromonosporaceae</taxon>
        <taxon>Actinocatenispora</taxon>
    </lineage>
</organism>
<comment type="caution">
    <text evidence="2">The sequence shown here is derived from an EMBL/GenBank/DDBJ whole genome shotgun (WGS) entry which is preliminary data.</text>
</comment>
<reference evidence="2" key="1">
    <citation type="submission" date="2021-01" db="EMBL/GenBank/DDBJ databases">
        <title>Whole genome shotgun sequence of Actinocatenispora rupis NBRC 107355.</title>
        <authorList>
            <person name="Komaki H."/>
            <person name="Tamura T."/>
        </authorList>
    </citation>
    <scope>NUCLEOTIDE SEQUENCE</scope>
    <source>
        <strain evidence="2">NBRC 107355</strain>
    </source>
</reference>
<feature type="compositionally biased region" description="Polar residues" evidence="1">
    <location>
        <begin position="1"/>
        <end position="11"/>
    </location>
</feature>
<dbReference type="Proteomes" id="UP000612808">
    <property type="component" value="Unassembled WGS sequence"/>
</dbReference>
<name>A0A8J3JD09_9ACTN</name>
<evidence type="ECO:0000313" key="3">
    <source>
        <dbReference type="Proteomes" id="UP000612808"/>
    </source>
</evidence>
<accession>A0A8J3JD09</accession>
<proteinExistence type="predicted"/>
<feature type="region of interest" description="Disordered" evidence="1">
    <location>
        <begin position="1"/>
        <end position="56"/>
    </location>
</feature>
<protein>
    <submittedName>
        <fullName evidence="2">Uncharacterized protein</fullName>
    </submittedName>
</protein>